<keyword evidence="2" id="KW-1133">Transmembrane helix</keyword>
<sequence>MTEQQSNQDNRPEPAAQPLSRHARGAIRRDPFIRAFLEKTPKDVADSFTDAQLLQLKLRFGTRAKARHVIDFRTMLGGFGWNYYLVFLFGRNRRELTRPEQKAAFAGRIIALLLGGFLLFSVVITSLYLVKSFAGIDLLPNFSFGLWHWLGS</sequence>
<evidence type="ECO:0000256" key="2">
    <source>
        <dbReference type="SAM" id="Phobius"/>
    </source>
</evidence>
<dbReference type="RefSeq" id="WP_005506685.1">
    <property type="nucleotide sequence ID" value="NZ_CABMOB010000001.1"/>
</dbReference>
<dbReference type="STRING" id="673.AL542_05490"/>
<dbReference type="AlphaFoldDB" id="A0A377HKS8"/>
<feature type="transmembrane region" description="Helical" evidence="2">
    <location>
        <begin position="109"/>
        <end position="130"/>
    </location>
</feature>
<organism evidence="3 4">
    <name type="scientific">Grimontia hollisae</name>
    <name type="common">Vibrio hollisae</name>
    <dbReference type="NCBI Taxonomy" id="673"/>
    <lineage>
        <taxon>Bacteria</taxon>
        <taxon>Pseudomonadati</taxon>
        <taxon>Pseudomonadota</taxon>
        <taxon>Gammaproteobacteria</taxon>
        <taxon>Vibrionales</taxon>
        <taxon>Vibrionaceae</taxon>
        <taxon>Grimontia</taxon>
    </lineage>
</organism>
<reference evidence="3 4" key="1">
    <citation type="submission" date="2018-06" db="EMBL/GenBank/DDBJ databases">
        <authorList>
            <consortium name="Pathogen Informatics"/>
            <person name="Doyle S."/>
        </authorList>
    </citation>
    <scope>NUCLEOTIDE SEQUENCE [LARGE SCALE GENOMIC DNA]</scope>
    <source>
        <strain evidence="3 4">NCTC11645</strain>
    </source>
</reference>
<evidence type="ECO:0000313" key="3">
    <source>
        <dbReference type="EMBL" id="STO56789.1"/>
    </source>
</evidence>
<proteinExistence type="predicted"/>
<accession>A0A377HKS8</accession>
<name>A0A377HKS8_GRIHO</name>
<keyword evidence="2" id="KW-0812">Transmembrane</keyword>
<dbReference type="EMBL" id="UGHD01000002">
    <property type="protein sequence ID" value="STO56789.1"/>
    <property type="molecule type" value="Genomic_DNA"/>
</dbReference>
<protein>
    <recommendedName>
        <fullName evidence="5">3-phosphoshikimate 1-carboxyvinyltransferase</fullName>
    </recommendedName>
</protein>
<feature type="region of interest" description="Disordered" evidence="1">
    <location>
        <begin position="1"/>
        <end position="21"/>
    </location>
</feature>
<gene>
    <name evidence="3" type="ORF">NCTC11645_01164</name>
</gene>
<feature type="transmembrane region" description="Helical" evidence="2">
    <location>
        <begin position="69"/>
        <end position="89"/>
    </location>
</feature>
<evidence type="ECO:0000256" key="1">
    <source>
        <dbReference type="SAM" id="MobiDB-lite"/>
    </source>
</evidence>
<dbReference type="GeneID" id="58895350"/>
<keyword evidence="2" id="KW-0472">Membrane</keyword>
<evidence type="ECO:0000313" key="4">
    <source>
        <dbReference type="Proteomes" id="UP000254512"/>
    </source>
</evidence>
<evidence type="ECO:0008006" key="5">
    <source>
        <dbReference type="Google" id="ProtNLM"/>
    </source>
</evidence>
<dbReference type="KEGG" id="gho:AL542_05490"/>
<dbReference type="Proteomes" id="UP000254512">
    <property type="component" value="Unassembled WGS sequence"/>
</dbReference>